<proteinExistence type="predicted"/>
<keyword evidence="1" id="KW-0812">Transmembrane</keyword>
<gene>
    <name evidence="2" type="ORF">L227DRAFT_613770</name>
</gene>
<evidence type="ECO:0000256" key="1">
    <source>
        <dbReference type="SAM" id="Phobius"/>
    </source>
</evidence>
<dbReference type="EMBL" id="ML122281">
    <property type="protein sequence ID" value="RPD57463.1"/>
    <property type="molecule type" value="Genomic_DNA"/>
</dbReference>
<feature type="transmembrane region" description="Helical" evidence="1">
    <location>
        <begin position="254"/>
        <end position="272"/>
    </location>
</feature>
<protein>
    <submittedName>
        <fullName evidence="2">Uncharacterized protein</fullName>
    </submittedName>
</protein>
<evidence type="ECO:0000313" key="3">
    <source>
        <dbReference type="Proteomes" id="UP000313359"/>
    </source>
</evidence>
<keyword evidence="1" id="KW-1133">Transmembrane helix</keyword>
<dbReference type="OrthoDB" id="2747423at2759"/>
<accession>A0A5C2S1R7</accession>
<reference evidence="2" key="1">
    <citation type="journal article" date="2018" name="Genome Biol. Evol.">
        <title>Genomics and development of Lentinus tigrinus, a white-rot wood-decaying mushroom with dimorphic fruiting bodies.</title>
        <authorList>
            <person name="Wu B."/>
            <person name="Xu Z."/>
            <person name="Knudson A."/>
            <person name="Carlson A."/>
            <person name="Chen N."/>
            <person name="Kovaka S."/>
            <person name="LaButti K."/>
            <person name="Lipzen A."/>
            <person name="Pennachio C."/>
            <person name="Riley R."/>
            <person name="Schakwitz W."/>
            <person name="Umezawa K."/>
            <person name="Ohm R.A."/>
            <person name="Grigoriev I.V."/>
            <person name="Nagy L.G."/>
            <person name="Gibbons J."/>
            <person name="Hibbett D."/>
        </authorList>
    </citation>
    <scope>NUCLEOTIDE SEQUENCE [LARGE SCALE GENOMIC DNA]</scope>
    <source>
        <strain evidence="2">ALCF2SS1-6</strain>
    </source>
</reference>
<feature type="transmembrane region" description="Helical" evidence="1">
    <location>
        <begin position="278"/>
        <end position="304"/>
    </location>
</feature>
<dbReference type="AlphaFoldDB" id="A0A5C2S1R7"/>
<dbReference type="Proteomes" id="UP000313359">
    <property type="component" value="Unassembled WGS sequence"/>
</dbReference>
<evidence type="ECO:0000313" key="2">
    <source>
        <dbReference type="EMBL" id="RPD57463.1"/>
    </source>
</evidence>
<sequence length="379" mass="43110">MATSTVTSAQGEYCFADVVHALTGHLPEPYNQLPGGRLYTFAALFAYTLTHPAQFLEYAHERLRTINVPASLHTRSGWVKLKSDVCHFFALWWLVLRGDERLLRGPMDISRGKFLDWNGTRPRRTAPGPIWSPPEVGYVRVRWYPDVEATRKWPDDLGVIICDVELGPKGDLDLTRAMRQFGMENCYVIDTNRGKPQLHRKPVERLSALAIQVLVGEREEGIDRHEVIGIVEQPTELMEEARELRYWLDDWKYYLLYTAWTLPTLSLLAQAYACSARYAYGVASAVSSAAWLCLLSIIAVLLFTLVDTIALLHGKLLLPILVTIVLPVLWVLIQFIVQQIRAALPWIRAMLEAALLNEEEIEELQRRGSSDRSESEPVE</sequence>
<name>A0A5C2S1R7_9APHY</name>
<feature type="transmembrane region" description="Helical" evidence="1">
    <location>
        <begin position="316"/>
        <end position="337"/>
    </location>
</feature>
<keyword evidence="3" id="KW-1185">Reference proteome</keyword>
<keyword evidence="1" id="KW-0472">Membrane</keyword>
<organism evidence="2 3">
    <name type="scientific">Lentinus tigrinus ALCF2SS1-6</name>
    <dbReference type="NCBI Taxonomy" id="1328759"/>
    <lineage>
        <taxon>Eukaryota</taxon>
        <taxon>Fungi</taxon>
        <taxon>Dikarya</taxon>
        <taxon>Basidiomycota</taxon>
        <taxon>Agaricomycotina</taxon>
        <taxon>Agaricomycetes</taxon>
        <taxon>Polyporales</taxon>
        <taxon>Polyporaceae</taxon>
        <taxon>Lentinus</taxon>
    </lineage>
</organism>